<protein>
    <recommendedName>
        <fullName evidence="4">DUF1634 domain-containing protein</fullName>
    </recommendedName>
</protein>
<keyword evidence="3" id="KW-1185">Reference proteome</keyword>
<dbReference type="InterPro" id="IPR012861">
    <property type="entry name" value="DUF1634"/>
</dbReference>
<organism evidence="2 3">
    <name type="scientific">Clostridium luticellarii</name>
    <dbReference type="NCBI Taxonomy" id="1691940"/>
    <lineage>
        <taxon>Bacteria</taxon>
        <taxon>Bacillati</taxon>
        <taxon>Bacillota</taxon>
        <taxon>Clostridia</taxon>
        <taxon>Eubacteriales</taxon>
        <taxon>Clostridiaceae</taxon>
        <taxon>Clostridium</taxon>
    </lineage>
</organism>
<dbReference type="OrthoDB" id="1682804at2"/>
<comment type="caution">
    <text evidence="2">The sequence shown here is derived from an EMBL/GenBank/DDBJ whole genome shotgun (WGS) entry which is preliminary data.</text>
</comment>
<dbReference type="Pfam" id="PF07843">
    <property type="entry name" value="DUF1634"/>
    <property type="match status" value="1"/>
</dbReference>
<keyword evidence="1" id="KW-0812">Transmembrane</keyword>
<feature type="transmembrane region" description="Helical" evidence="1">
    <location>
        <begin position="102"/>
        <end position="120"/>
    </location>
</feature>
<evidence type="ECO:0008006" key="4">
    <source>
        <dbReference type="Google" id="ProtNLM"/>
    </source>
</evidence>
<keyword evidence="1" id="KW-0472">Membrane</keyword>
<name>A0A2T0BA84_9CLOT</name>
<gene>
    <name evidence="2" type="ORF">CLLU_32940</name>
</gene>
<feature type="transmembrane region" description="Helical" evidence="1">
    <location>
        <begin position="21"/>
        <end position="42"/>
    </location>
</feature>
<proteinExistence type="predicted"/>
<dbReference type="RefSeq" id="WP_106010839.1">
    <property type="nucleotide sequence ID" value="NZ_JALCPJ010000004.1"/>
</dbReference>
<dbReference type="Proteomes" id="UP000237798">
    <property type="component" value="Unassembled WGS sequence"/>
</dbReference>
<dbReference type="EMBL" id="PVXP01000082">
    <property type="protein sequence ID" value="PRR80811.1"/>
    <property type="molecule type" value="Genomic_DNA"/>
</dbReference>
<dbReference type="AlphaFoldDB" id="A0A2T0BA84"/>
<evidence type="ECO:0000313" key="3">
    <source>
        <dbReference type="Proteomes" id="UP000237798"/>
    </source>
</evidence>
<accession>A0A2T0BA84</accession>
<evidence type="ECO:0000313" key="2">
    <source>
        <dbReference type="EMBL" id="PRR80811.1"/>
    </source>
</evidence>
<evidence type="ECO:0000256" key="1">
    <source>
        <dbReference type="SAM" id="Phobius"/>
    </source>
</evidence>
<reference evidence="2 3" key="1">
    <citation type="submission" date="2018-03" db="EMBL/GenBank/DDBJ databases">
        <title>Genome sequence of Clostridium luticellarii DSM 29923.</title>
        <authorList>
            <person name="Poehlein A."/>
            <person name="Daniel R."/>
        </authorList>
    </citation>
    <scope>NUCLEOTIDE SEQUENCE [LARGE SCALE GENOMIC DNA]</scope>
    <source>
        <strain evidence="2 3">DSM 29923</strain>
    </source>
</reference>
<feature type="transmembrane region" description="Helical" evidence="1">
    <location>
        <begin position="70"/>
        <end position="95"/>
    </location>
</feature>
<keyword evidence="1" id="KW-1133">Transmembrane helix</keyword>
<sequence>MHQKKSDDENTKEMEMIIGSFLRIGIAVSSIVIAAGIFLFLLSGKSGYTGDYFPTTLVEILTGSIQFKSYAIILLGLLFLMSVPILRVAISIFVFLKEKDYLYVKITTLVLIILILSFFIGKA</sequence>